<reference evidence="2 3" key="1">
    <citation type="submission" date="2014-09" db="EMBL/GenBank/DDBJ databases">
        <title>Vibrio maritimus JCM 19235. (C45) whole genome shotgun sequence.</title>
        <authorList>
            <person name="Sawabe T."/>
            <person name="Meirelles P."/>
            <person name="Nakanishi M."/>
            <person name="Sayaka M."/>
            <person name="Hattori M."/>
            <person name="Ohkuma M."/>
        </authorList>
    </citation>
    <scope>NUCLEOTIDE SEQUENCE [LARGE SCALE GENOMIC DNA]</scope>
    <source>
        <strain evidence="3">JCM19235</strain>
    </source>
</reference>
<sequence>MLRVLSLVFLMFATSAFSAPRSELWSYWDKSNDSNTQSVSHQAWQSFLDRYLVTEGENT</sequence>
<keyword evidence="3" id="KW-1185">Reference proteome</keyword>
<dbReference type="Proteomes" id="UP000029228">
    <property type="component" value="Unassembled WGS sequence"/>
</dbReference>
<reference evidence="2 3" key="2">
    <citation type="submission" date="2014-09" db="EMBL/GenBank/DDBJ databases">
        <authorList>
            <consortium name="NBRP consortium"/>
            <person name="Sawabe T."/>
            <person name="Meirelles P."/>
            <person name="Nakanishi M."/>
            <person name="Sayaka M."/>
            <person name="Hattori M."/>
            <person name="Ohkuma M."/>
        </authorList>
    </citation>
    <scope>NUCLEOTIDE SEQUENCE [LARGE SCALE GENOMIC DNA]</scope>
    <source>
        <strain evidence="3">JCM19235</strain>
    </source>
</reference>
<evidence type="ECO:0000256" key="1">
    <source>
        <dbReference type="SAM" id="SignalP"/>
    </source>
</evidence>
<dbReference type="EMBL" id="BBMR01000004">
    <property type="protein sequence ID" value="GAL19553.1"/>
    <property type="molecule type" value="Genomic_DNA"/>
</dbReference>
<proteinExistence type="predicted"/>
<feature type="signal peptide" evidence="1">
    <location>
        <begin position="1"/>
        <end position="18"/>
    </location>
</feature>
<organism evidence="2 3">
    <name type="scientific">Vibrio maritimus</name>
    <dbReference type="NCBI Taxonomy" id="990268"/>
    <lineage>
        <taxon>Bacteria</taxon>
        <taxon>Pseudomonadati</taxon>
        <taxon>Pseudomonadota</taxon>
        <taxon>Gammaproteobacteria</taxon>
        <taxon>Vibrionales</taxon>
        <taxon>Vibrionaceae</taxon>
        <taxon>Vibrio</taxon>
    </lineage>
</organism>
<name>A0A090RYE0_9VIBR</name>
<comment type="caution">
    <text evidence="2">The sequence shown here is derived from an EMBL/GenBank/DDBJ whole genome shotgun (WGS) entry which is preliminary data.</text>
</comment>
<evidence type="ECO:0000313" key="3">
    <source>
        <dbReference type="Proteomes" id="UP000029228"/>
    </source>
</evidence>
<protein>
    <submittedName>
        <fullName evidence="2">Uncharacterized protein DUF547</fullName>
    </submittedName>
</protein>
<dbReference type="STRING" id="990268.JCM19235_909"/>
<gene>
    <name evidence="2" type="ORF">JCM19235_909</name>
</gene>
<accession>A0A090RYE0</accession>
<evidence type="ECO:0000313" key="2">
    <source>
        <dbReference type="EMBL" id="GAL19553.1"/>
    </source>
</evidence>
<keyword evidence="1" id="KW-0732">Signal</keyword>
<feature type="chain" id="PRO_5001862819" evidence="1">
    <location>
        <begin position="19"/>
        <end position="59"/>
    </location>
</feature>
<dbReference type="AlphaFoldDB" id="A0A090RYE0"/>